<protein>
    <recommendedName>
        <fullName evidence="3">DUF2513 domain-containing protein</fullName>
    </recommendedName>
</protein>
<accession>A0AAW7VKG4</accession>
<dbReference type="Proteomes" id="UP001174465">
    <property type="component" value="Unassembled WGS sequence"/>
</dbReference>
<evidence type="ECO:0000313" key="2">
    <source>
        <dbReference type="Proteomes" id="UP001174465"/>
    </source>
</evidence>
<evidence type="ECO:0000313" key="1">
    <source>
        <dbReference type="EMBL" id="MDO2733255.1"/>
    </source>
</evidence>
<reference evidence="1" key="1">
    <citation type="submission" date="2023-07" db="EMBL/GenBank/DDBJ databases">
        <title>High risk of intestinal colonization with ESBL-producing Escherichia coli among soldiers of military contingents in specific geographic regions.</title>
        <authorList>
            <person name="Literacka E."/>
        </authorList>
    </citation>
    <scope>NUCLEOTIDE SEQUENCE</scope>
    <source>
        <strain evidence="1">33</strain>
    </source>
</reference>
<evidence type="ECO:0008006" key="3">
    <source>
        <dbReference type="Google" id="ProtNLM"/>
    </source>
</evidence>
<dbReference type="EMBL" id="JAUKZB010000056">
    <property type="protein sequence ID" value="MDO2733255.1"/>
    <property type="molecule type" value="Genomic_DNA"/>
</dbReference>
<dbReference type="RefSeq" id="WP_095628579.1">
    <property type="nucleotide sequence ID" value="NZ_CP091026.1"/>
</dbReference>
<gene>
    <name evidence="1" type="ORF">Q2V64_26965</name>
</gene>
<comment type="caution">
    <text evidence="1">The sequence shown here is derived from an EMBL/GenBank/DDBJ whole genome shotgun (WGS) entry which is preliminary data.</text>
</comment>
<organism evidence="1 2">
    <name type="scientific">Escherichia coli</name>
    <dbReference type="NCBI Taxonomy" id="562"/>
    <lineage>
        <taxon>Bacteria</taxon>
        <taxon>Pseudomonadati</taxon>
        <taxon>Pseudomonadota</taxon>
        <taxon>Gammaproteobacteria</taxon>
        <taxon>Enterobacterales</taxon>
        <taxon>Enterobacteriaceae</taxon>
        <taxon>Escherichia</taxon>
    </lineage>
</organism>
<sequence length="131" mass="14898">MKIDLEIMKTIFNVLIDSPDVFIKNTELSDAVPDENALYFHFLLMLDNGFITGTDLLSTPESTGVHSGRDKVSFRCRYIRLSQRGLDFANALNQPKIMTRLKKICMDASMDILVSTGKSLMSNWIQEQLHL</sequence>
<dbReference type="AlphaFoldDB" id="A0AAW7VKG4"/>
<proteinExistence type="predicted"/>
<name>A0AAW7VKG4_ECOLX</name>